<proteinExistence type="predicted"/>
<evidence type="ECO:0000313" key="1">
    <source>
        <dbReference type="EMBL" id="EPQ53343.1"/>
    </source>
</evidence>
<dbReference type="eggNOG" id="KOG1611">
    <property type="taxonomic scope" value="Eukaryota"/>
</dbReference>
<sequence>MPSYVVTGASRGIGLEFVRQLSSIPGNEVFGLVRNKSTATRLTALDRPNVHVLQADVTDKKALSDAAAEVGRVTGGKLDVLISNAALIPTGRAVRGVRSYLPDHADELISDVKDALNVNLIGVLLTTNAFLPLLLQGSVKKVIAISTGLADLDSTLEVEISSTAPYSISKAALNMAIAKYAVDYKKDGIAFLSLAPGVVDTSEGKGVMQGSPEEIQENMVLAVRFQKKYPHWLGPSTPEEAVSQMRKVIDDLTLEKSGDFLSQYGNKQWL</sequence>
<dbReference type="CDD" id="cd05325">
    <property type="entry name" value="carb_red_sniffer_like_SDR_c"/>
    <property type="match status" value="1"/>
</dbReference>
<dbReference type="RefSeq" id="XP_007868601.1">
    <property type="nucleotide sequence ID" value="XM_007870410.1"/>
</dbReference>
<name>S7Q0Q0_GLOTA</name>
<gene>
    <name evidence="1" type="ORF">GLOTRDRAFT_79476</name>
</gene>
<dbReference type="AlphaFoldDB" id="S7Q0Q0"/>
<dbReference type="OrthoDB" id="9876299at2759"/>
<dbReference type="Proteomes" id="UP000030669">
    <property type="component" value="Unassembled WGS sequence"/>
</dbReference>
<dbReference type="InterPro" id="IPR036291">
    <property type="entry name" value="NAD(P)-bd_dom_sf"/>
</dbReference>
<dbReference type="OMA" id="PHFKGPA"/>
<dbReference type="HOGENOM" id="CLU_010194_9_2_1"/>
<dbReference type="EMBL" id="KB469306">
    <property type="protein sequence ID" value="EPQ53343.1"/>
    <property type="molecule type" value="Genomic_DNA"/>
</dbReference>
<dbReference type="KEGG" id="gtr:GLOTRDRAFT_79476"/>
<dbReference type="InterPro" id="IPR052184">
    <property type="entry name" value="SDR_enzymes"/>
</dbReference>
<dbReference type="SUPFAM" id="SSF51735">
    <property type="entry name" value="NAD(P)-binding Rossmann-fold domains"/>
    <property type="match status" value="1"/>
</dbReference>
<dbReference type="PANTHER" id="PTHR45458:SF3">
    <property type="entry name" value="CHAIN DEHYDROGENASE (ATSC), PUTATIVE-RELATED"/>
    <property type="match status" value="1"/>
</dbReference>
<dbReference type="PANTHER" id="PTHR45458">
    <property type="entry name" value="SHORT-CHAIN DEHYDROGENASE/REDUCTASE SDR"/>
    <property type="match status" value="1"/>
</dbReference>
<accession>S7Q0Q0</accession>
<dbReference type="GeneID" id="19308888"/>
<dbReference type="Pfam" id="PF00106">
    <property type="entry name" value="adh_short"/>
    <property type="match status" value="1"/>
</dbReference>
<evidence type="ECO:0000313" key="2">
    <source>
        <dbReference type="Proteomes" id="UP000030669"/>
    </source>
</evidence>
<reference evidence="1 2" key="1">
    <citation type="journal article" date="2012" name="Science">
        <title>The Paleozoic origin of enzymatic lignin decomposition reconstructed from 31 fungal genomes.</title>
        <authorList>
            <person name="Floudas D."/>
            <person name="Binder M."/>
            <person name="Riley R."/>
            <person name="Barry K."/>
            <person name="Blanchette R.A."/>
            <person name="Henrissat B."/>
            <person name="Martinez A.T."/>
            <person name="Otillar R."/>
            <person name="Spatafora J.W."/>
            <person name="Yadav J.S."/>
            <person name="Aerts A."/>
            <person name="Benoit I."/>
            <person name="Boyd A."/>
            <person name="Carlson A."/>
            <person name="Copeland A."/>
            <person name="Coutinho P.M."/>
            <person name="de Vries R.P."/>
            <person name="Ferreira P."/>
            <person name="Findley K."/>
            <person name="Foster B."/>
            <person name="Gaskell J."/>
            <person name="Glotzer D."/>
            <person name="Gorecki P."/>
            <person name="Heitman J."/>
            <person name="Hesse C."/>
            <person name="Hori C."/>
            <person name="Igarashi K."/>
            <person name="Jurgens J.A."/>
            <person name="Kallen N."/>
            <person name="Kersten P."/>
            <person name="Kohler A."/>
            <person name="Kuees U."/>
            <person name="Kumar T.K.A."/>
            <person name="Kuo A."/>
            <person name="LaButti K."/>
            <person name="Larrondo L.F."/>
            <person name="Lindquist E."/>
            <person name="Ling A."/>
            <person name="Lombard V."/>
            <person name="Lucas S."/>
            <person name="Lundell T."/>
            <person name="Martin R."/>
            <person name="McLaughlin D.J."/>
            <person name="Morgenstern I."/>
            <person name="Morin E."/>
            <person name="Murat C."/>
            <person name="Nagy L.G."/>
            <person name="Nolan M."/>
            <person name="Ohm R.A."/>
            <person name="Patyshakuliyeva A."/>
            <person name="Rokas A."/>
            <person name="Ruiz-Duenas F.J."/>
            <person name="Sabat G."/>
            <person name="Salamov A."/>
            <person name="Samejima M."/>
            <person name="Schmutz J."/>
            <person name="Slot J.C."/>
            <person name="St John F."/>
            <person name="Stenlid J."/>
            <person name="Sun H."/>
            <person name="Sun S."/>
            <person name="Syed K."/>
            <person name="Tsang A."/>
            <person name="Wiebenga A."/>
            <person name="Young D."/>
            <person name="Pisabarro A."/>
            <person name="Eastwood D.C."/>
            <person name="Martin F."/>
            <person name="Cullen D."/>
            <person name="Grigoriev I.V."/>
            <person name="Hibbett D.S."/>
        </authorList>
    </citation>
    <scope>NUCLEOTIDE SEQUENCE [LARGE SCALE GENOMIC DNA]</scope>
    <source>
        <strain evidence="1 2">ATCC 11539</strain>
    </source>
</reference>
<protein>
    <submittedName>
        <fullName evidence="1">NAD P-binding protein</fullName>
    </submittedName>
</protein>
<keyword evidence="2" id="KW-1185">Reference proteome</keyword>
<dbReference type="InterPro" id="IPR002347">
    <property type="entry name" value="SDR_fam"/>
</dbReference>
<organism evidence="1 2">
    <name type="scientific">Gloeophyllum trabeum (strain ATCC 11539 / FP-39264 / Madison 617)</name>
    <name type="common">Brown rot fungus</name>
    <dbReference type="NCBI Taxonomy" id="670483"/>
    <lineage>
        <taxon>Eukaryota</taxon>
        <taxon>Fungi</taxon>
        <taxon>Dikarya</taxon>
        <taxon>Basidiomycota</taxon>
        <taxon>Agaricomycotina</taxon>
        <taxon>Agaricomycetes</taxon>
        <taxon>Gloeophyllales</taxon>
        <taxon>Gloeophyllaceae</taxon>
        <taxon>Gloeophyllum</taxon>
    </lineage>
</organism>
<dbReference type="Gene3D" id="3.40.50.720">
    <property type="entry name" value="NAD(P)-binding Rossmann-like Domain"/>
    <property type="match status" value="1"/>
</dbReference>
<dbReference type="PRINTS" id="PR00081">
    <property type="entry name" value="GDHRDH"/>
</dbReference>
<dbReference type="GO" id="GO:0016616">
    <property type="term" value="F:oxidoreductase activity, acting on the CH-OH group of donors, NAD or NADP as acceptor"/>
    <property type="evidence" value="ECO:0007669"/>
    <property type="project" value="TreeGrafter"/>
</dbReference>